<dbReference type="PANTHER" id="PTHR12887">
    <property type="entry name" value="NANOS PROTEIN"/>
    <property type="match status" value="1"/>
</dbReference>
<keyword evidence="7 8" id="KW-0694">RNA-binding</keyword>
<feature type="compositionally biased region" description="Polar residues" evidence="9">
    <location>
        <begin position="249"/>
        <end position="267"/>
    </location>
</feature>
<dbReference type="GO" id="GO:0008270">
    <property type="term" value="F:zinc ion binding"/>
    <property type="evidence" value="ECO:0007669"/>
    <property type="project" value="UniProtKB-KW"/>
</dbReference>
<keyword evidence="2" id="KW-0963">Cytoplasm</keyword>
<dbReference type="EMBL" id="EU087572">
    <property type="protein sequence ID" value="ABV54788.2"/>
    <property type="molecule type" value="mRNA"/>
</dbReference>
<reference evidence="11" key="1">
    <citation type="journal article" date="2007" name="Evol. Dev.">
        <title>Widespread RNA segregation in a spiralian embryo.</title>
        <authorList>
            <person name="Kingsley E.P."/>
            <person name="Chan X.Y."/>
            <person name="Duan Y."/>
            <person name="Lambert J.D."/>
        </authorList>
    </citation>
    <scope>NUCLEOTIDE SEQUENCE</scope>
</reference>
<dbReference type="AlphaFoldDB" id="A8CK87"/>
<evidence type="ECO:0000256" key="6">
    <source>
        <dbReference type="ARBA" id="ARBA00022845"/>
    </source>
</evidence>
<proteinExistence type="evidence at transcript level"/>
<gene>
    <name evidence="11" type="primary">nanos</name>
</gene>
<evidence type="ECO:0000256" key="2">
    <source>
        <dbReference type="ARBA" id="ARBA00022490"/>
    </source>
</evidence>
<sequence>QFTTESLLLPTPYQHAQKPFTKRQKIIMEDFGYFQNQMINTYADGVSDGAYSSGDSTHSGEFAWNNYQPYPVNSSPSSNSEGAEQTNGCPQDCSFANFCRGNNVLNTEQYRPFEPMGPKFRNQSITSPSPQQVSFLVEPFLHIGPSSPWQQKGLTRRSVSASPLAQSSHSHTSRFMFPRQALSQLPEEDPFEENPEVPNFAPVYQPRSILKQRQPSCDDPTCELRRNGLDLEVDCLDRWQVEQRHRQSATRSSSSGGVIGQDTQDQEPSLKRRLAQVRASIREDLARETAQREARGLYGTRRRDRQGKKCKFCLKKNEQADIVAHHNLFDARGDVSCPILQQYRCDVCHATGKKAHTIKYCPYNNPDTPHDVILQARWKVYTRNKQRE</sequence>
<feature type="region of interest" description="Disordered" evidence="9">
    <location>
        <begin position="244"/>
        <end position="270"/>
    </location>
</feature>
<comment type="similarity">
    <text evidence="8">Belongs to the nanos family.</text>
</comment>
<accession>A8CK87</accession>
<dbReference type="Pfam" id="PF05741">
    <property type="entry name" value="zf-nanos"/>
    <property type="match status" value="1"/>
</dbReference>
<feature type="non-terminal residue" evidence="11">
    <location>
        <position position="1"/>
    </location>
</feature>
<name>A8CK87_9CAEN</name>
<evidence type="ECO:0000256" key="5">
    <source>
        <dbReference type="ARBA" id="ARBA00022833"/>
    </source>
</evidence>
<evidence type="ECO:0000256" key="3">
    <source>
        <dbReference type="ARBA" id="ARBA00022723"/>
    </source>
</evidence>
<evidence type="ECO:0000259" key="10">
    <source>
        <dbReference type="PROSITE" id="PS51522"/>
    </source>
</evidence>
<evidence type="ECO:0000256" key="8">
    <source>
        <dbReference type="PROSITE-ProRule" id="PRU00855"/>
    </source>
</evidence>
<dbReference type="GO" id="GO:0005737">
    <property type="term" value="C:cytoplasm"/>
    <property type="evidence" value="ECO:0007669"/>
    <property type="project" value="UniProtKB-SubCell"/>
</dbReference>
<dbReference type="Gene3D" id="4.10.60.30">
    <property type="entry name" value="Nanos, RNA-binding domain"/>
    <property type="match status" value="1"/>
</dbReference>
<keyword evidence="5" id="KW-0862">Zinc</keyword>
<comment type="subcellular location">
    <subcellularLocation>
        <location evidence="1">Cytoplasm</location>
    </subcellularLocation>
</comment>
<evidence type="ECO:0000256" key="7">
    <source>
        <dbReference type="ARBA" id="ARBA00022884"/>
    </source>
</evidence>
<keyword evidence="4 8" id="KW-0863">Zinc-finger</keyword>
<dbReference type="InterPro" id="IPR038129">
    <property type="entry name" value="Nanos_sf"/>
</dbReference>
<evidence type="ECO:0000256" key="4">
    <source>
        <dbReference type="ARBA" id="ARBA00022771"/>
    </source>
</evidence>
<evidence type="ECO:0000256" key="1">
    <source>
        <dbReference type="ARBA" id="ARBA00004496"/>
    </source>
</evidence>
<organism evidence="11">
    <name type="scientific">Tritia obsoleta</name>
    <dbReference type="NCBI Taxonomy" id="1934733"/>
    <lineage>
        <taxon>Eukaryota</taxon>
        <taxon>Metazoa</taxon>
        <taxon>Spiralia</taxon>
        <taxon>Lophotrochozoa</taxon>
        <taxon>Mollusca</taxon>
        <taxon>Gastropoda</taxon>
        <taxon>Caenogastropoda</taxon>
        <taxon>Neogastropoda</taxon>
        <taxon>Buccinoidea</taxon>
        <taxon>Nassariidae</taxon>
        <taxon>Nassariinae</taxon>
        <taxon>Tritia</taxon>
    </lineage>
</organism>
<reference evidence="11" key="2">
    <citation type="journal article" date="2008" name="Curr. Biol.">
        <title>Nanos is required for the development of somatic blast cell lineages in the posterior of a mollusc embryo.</title>
        <authorList>
            <person name="Lambert D."/>
        </authorList>
    </citation>
    <scope>NUCLEOTIDE SEQUENCE</scope>
</reference>
<evidence type="ECO:0000256" key="9">
    <source>
        <dbReference type="SAM" id="MobiDB-lite"/>
    </source>
</evidence>
<feature type="domain" description="Nanos-type" evidence="10">
    <location>
        <begin position="309"/>
        <end position="363"/>
    </location>
</feature>
<dbReference type="InterPro" id="IPR008705">
    <property type="entry name" value="Nanos/Xcar2"/>
</dbReference>
<keyword evidence="6 8" id="KW-0810">Translation regulation</keyword>
<keyword evidence="3" id="KW-0479">Metal-binding</keyword>
<protein>
    <submittedName>
        <fullName evidence="11">Nanos-like protein</fullName>
    </submittedName>
</protein>
<dbReference type="PROSITE" id="PS51522">
    <property type="entry name" value="ZF_NANOS"/>
    <property type="match status" value="1"/>
</dbReference>
<dbReference type="InterPro" id="IPR024161">
    <property type="entry name" value="Znf_nanos-typ"/>
</dbReference>
<dbReference type="GO" id="GO:0006417">
    <property type="term" value="P:regulation of translation"/>
    <property type="evidence" value="ECO:0007669"/>
    <property type="project" value="UniProtKB-UniRule"/>
</dbReference>
<dbReference type="GO" id="GO:0003723">
    <property type="term" value="F:RNA binding"/>
    <property type="evidence" value="ECO:0007669"/>
    <property type="project" value="UniProtKB-UniRule"/>
</dbReference>
<evidence type="ECO:0000313" key="11">
    <source>
        <dbReference type="EMBL" id="ABV54788.2"/>
    </source>
</evidence>